<proteinExistence type="predicted"/>
<evidence type="ECO:0000313" key="1">
    <source>
        <dbReference type="EMBL" id="JAH41414.1"/>
    </source>
</evidence>
<reference evidence="1" key="2">
    <citation type="journal article" date="2015" name="Fish Shellfish Immunol.">
        <title>Early steps in the European eel (Anguilla anguilla)-Vibrio vulnificus interaction in the gills: Role of the RtxA13 toxin.</title>
        <authorList>
            <person name="Callol A."/>
            <person name="Pajuelo D."/>
            <person name="Ebbesson L."/>
            <person name="Teles M."/>
            <person name="MacKenzie S."/>
            <person name="Amaro C."/>
        </authorList>
    </citation>
    <scope>NUCLEOTIDE SEQUENCE</scope>
</reference>
<name>A0A0E9SJ60_ANGAN</name>
<accession>A0A0E9SJ60</accession>
<dbReference type="AlphaFoldDB" id="A0A0E9SJ60"/>
<sequence length="40" mass="4749">MQRKLVCSHMSGIRTSVSAMLYVLLHRNKQKLHLFYLMTL</sequence>
<dbReference type="EMBL" id="GBXM01067163">
    <property type="protein sequence ID" value="JAH41414.1"/>
    <property type="molecule type" value="Transcribed_RNA"/>
</dbReference>
<reference evidence="1" key="1">
    <citation type="submission" date="2014-11" db="EMBL/GenBank/DDBJ databases">
        <authorList>
            <person name="Amaro Gonzalez C."/>
        </authorList>
    </citation>
    <scope>NUCLEOTIDE SEQUENCE</scope>
</reference>
<protein>
    <submittedName>
        <fullName evidence="1">Uncharacterized protein</fullName>
    </submittedName>
</protein>
<organism evidence="1">
    <name type="scientific">Anguilla anguilla</name>
    <name type="common">European freshwater eel</name>
    <name type="synonym">Muraena anguilla</name>
    <dbReference type="NCBI Taxonomy" id="7936"/>
    <lineage>
        <taxon>Eukaryota</taxon>
        <taxon>Metazoa</taxon>
        <taxon>Chordata</taxon>
        <taxon>Craniata</taxon>
        <taxon>Vertebrata</taxon>
        <taxon>Euteleostomi</taxon>
        <taxon>Actinopterygii</taxon>
        <taxon>Neopterygii</taxon>
        <taxon>Teleostei</taxon>
        <taxon>Anguilliformes</taxon>
        <taxon>Anguillidae</taxon>
        <taxon>Anguilla</taxon>
    </lineage>
</organism>